<dbReference type="EMBL" id="JAGTXO010000014">
    <property type="protein sequence ID" value="KAG8463973.1"/>
    <property type="molecule type" value="Genomic_DNA"/>
</dbReference>
<dbReference type="OrthoDB" id="26838at2759"/>
<evidence type="ECO:0000313" key="3">
    <source>
        <dbReference type="EMBL" id="KAG8463973.1"/>
    </source>
</evidence>
<dbReference type="Gene3D" id="3.30.420.10">
    <property type="entry name" value="Ribonuclease H-like superfamily/Ribonuclease H"/>
    <property type="match status" value="1"/>
</dbReference>
<dbReference type="SUPFAM" id="SSF54791">
    <property type="entry name" value="Eukaryotic type KH-domain (KH-domain type I)"/>
    <property type="match status" value="1"/>
</dbReference>
<protein>
    <recommendedName>
        <fullName evidence="2">K Homology domain-containing protein</fullName>
    </recommendedName>
</protein>
<dbReference type="Proteomes" id="UP000751190">
    <property type="component" value="Unassembled WGS sequence"/>
</dbReference>
<dbReference type="InterPro" id="IPR004087">
    <property type="entry name" value="KH_dom"/>
</dbReference>
<evidence type="ECO:0000256" key="1">
    <source>
        <dbReference type="PROSITE-ProRule" id="PRU00117"/>
    </source>
</evidence>
<name>A0A8J6CDX2_DIALT</name>
<accession>A0A8J6CDX2</accession>
<feature type="domain" description="K Homology" evidence="2">
    <location>
        <begin position="214"/>
        <end position="281"/>
    </location>
</feature>
<dbReference type="PANTHER" id="PTHR46814:SF1">
    <property type="entry name" value="EGALITARIAN, ISOFORM B"/>
    <property type="match status" value="1"/>
</dbReference>
<dbReference type="OMA" id="MIDWASS"/>
<dbReference type="SMART" id="SM00322">
    <property type="entry name" value="KH"/>
    <property type="match status" value="1"/>
</dbReference>
<dbReference type="PANTHER" id="PTHR46814">
    <property type="entry name" value="EGALITARIAN, ISOFORM B"/>
    <property type="match status" value="1"/>
</dbReference>
<dbReference type="InterPro" id="IPR004088">
    <property type="entry name" value="KH_dom_type_1"/>
</dbReference>
<dbReference type="SUPFAM" id="SSF53098">
    <property type="entry name" value="Ribonuclease H-like"/>
    <property type="match status" value="1"/>
</dbReference>
<comment type="caution">
    <text evidence="3">The sequence shown here is derived from an EMBL/GenBank/DDBJ whole genome shotgun (WGS) entry which is preliminary data.</text>
</comment>
<organism evidence="3 4">
    <name type="scientific">Diacronema lutheri</name>
    <name type="common">Unicellular marine alga</name>
    <name type="synonym">Monochrysis lutheri</name>
    <dbReference type="NCBI Taxonomy" id="2081491"/>
    <lineage>
        <taxon>Eukaryota</taxon>
        <taxon>Haptista</taxon>
        <taxon>Haptophyta</taxon>
        <taxon>Pavlovophyceae</taxon>
        <taxon>Pavlovales</taxon>
        <taxon>Pavlovaceae</taxon>
        <taxon>Diacronema</taxon>
    </lineage>
</organism>
<dbReference type="Gene3D" id="3.30.1370.10">
    <property type="entry name" value="K Homology domain, type 1"/>
    <property type="match status" value="1"/>
</dbReference>
<dbReference type="Pfam" id="PF01612">
    <property type="entry name" value="DNA_pol_A_exo1"/>
    <property type="match status" value="1"/>
</dbReference>
<dbReference type="Pfam" id="PF00013">
    <property type="entry name" value="KH_1"/>
    <property type="match status" value="1"/>
</dbReference>
<dbReference type="InterPro" id="IPR002562">
    <property type="entry name" value="3'-5'_exonuclease_dom"/>
</dbReference>
<keyword evidence="1" id="KW-0694">RNA-binding</keyword>
<dbReference type="GO" id="GO:0003723">
    <property type="term" value="F:RNA binding"/>
    <property type="evidence" value="ECO:0007669"/>
    <property type="project" value="UniProtKB-UniRule"/>
</dbReference>
<dbReference type="AlphaFoldDB" id="A0A8J6CDX2"/>
<dbReference type="GO" id="GO:0008408">
    <property type="term" value="F:3'-5' exonuclease activity"/>
    <property type="evidence" value="ECO:0007669"/>
    <property type="project" value="InterPro"/>
</dbReference>
<reference evidence="3" key="1">
    <citation type="submission" date="2021-05" db="EMBL/GenBank/DDBJ databases">
        <title>The genome of the haptophyte Pavlova lutheri (Diacronema luteri, Pavlovales) - a model for lipid biosynthesis in eukaryotic algae.</title>
        <authorList>
            <person name="Hulatt C.J."/>
            <person name="Posewitz M.C."/>
        </authorList>
    </citation>
    <scope>NUCLEOTIDE SEQUENCE</scope>
    <source>
        <strain evidence="3">NIVA-4/92</strain>
    </source>
</reference>
<dbReference type="GO" id="GO:0006139">
    <property type="term" value="P:nucleobase-containing compound metabolic process"/>
    <property type="evidence" value="ECO:0007669"/>
    <property type="project" value="InterPro"/>
</dbReference>
<sequence length="311" mass="33654">MLSPPVVVVVTRDTVLDAAGATALATADSLALGCEGIDLGAPGAKLTQIELGMVDGRTYIFDMVDLGLSQTPAPPALSLLKALLETSGIIKITHDCKAVSDVLYDQFSIMLRHVHDTSAWHSVLCAGDGLHLASLNDTLLAYDCTPIQPRDVSAYANDPLLWARRAITEEMVVWAVQRTEALFQLQAAQNRAATPAKEARCYAESCVNLARFREAFSDVVYIHPTQVGRVVGRGGENIRALEQKTGTFLVVRNVPAPCVVIYAWSRKTLASALNALHAYTAPSPATYASSYPEREWGYAGFEDDQMFAVLE</sequence>
<evidence type="ECO:0000259" key="2">
    <source>
        <dbReference type="SMART" id="SM00322"/>
    </source>
</evidence>
<proteinExistence type="predicted"/>
<dbReference type="InterPro" id="IPR036397">
    <property type="entry name" value="RNaseH_sf"/>
</dbReference>
<dbReference type="InterPro" id="IPR036612">
    <property type="entry name" value="KH_dom_type_1_sf"/>
</dbReference>
<dbReference type="CDD" id="cd00105">
    <property type="entry name" value="KH-I"/>
    <property type="match status" value="1"/>
</dbReference>
<keyword evidence="4" id="KW-1185">Reference proteome</keyword>
<dbReference type="PROSITE" id="PS50084">
    <property type="entry name" value="KH_TYPE_1"/>
    <property type="match status" value="1"/>
</dbReference>
<evidence type="ECO:0000313" key="4">
    <source>
        <dbReference type="Proteomes" id="UP000751190"/>
    </source>
</evidence>
<dbReference type="InterPro" id="IPR012337">
    <property type="entry name" value="RNaseH-like_sf"/>
</dbReference>
<gene>
    <name evidence="3" type="ORF">KFE25_000141</name>
</gene>